<protein>
    <submittedName>
        <fullName evidence="6">Aminotransferase class I/II</fullName>
    </submittedName>
</protein>
<comment type="cofactor">
    <cofactor evidence="1">
        <name>pyridoxal 5'-phosphate</name>
        <dbReference type="ChEBI" id="CHEBI:597326"/>
    </cofactor>
</comment>
<reference evidence="6 7" key="1">
    <citation type="submission" date="2018-01" db="EMBL/GenBank/DDBJ databases">
        <authorList>
            <person name="Gaut B.S."/>
            <person name="Morton B.R."/>
            <person name="Clegg M.T."/>
            <person name="Duvall M.R."/>
        </authorList>
    </citation>
    <scope>NUCLEOTIDE SEQUENCE [LARGE SCALE GENOMIC DNA]</scope>
    <source>
        <strain evidence="6 7">HR-AY</strain>
    </source>
</reference>
<keyword evidence="6" id="KW-0032">Aminotransferase</keyword>
<evidence type="ECO:0000313" key="7">
    <source>
        <dbReference type="Proteomes" id="UP000237310"/>
    </source>
</evidence>
<dbReference type="InterPro" id="IPR004839">
    <property type="entry name" value="Aminotransferase_I/II_large"/>
</dbReference>
<dbReference type="Gene3D" id="3.90.1150.10">
    <property type="entry name" value="Aspartate Aminotransferase, domain 1"/>
    <property type="match status" value="2"/>
</dbReference>
<dbReference type="InterPro" id="IPR015421">
    <property type="entry name" value="PyrdxlP-dep_Trfase_major"/>
</dbReference>
<dbReference type="RefSeq" id="WP_103804717.1">
    <property type="nucleotide sequence ID" value="NZ_PQVG01000002.1"/>
</dbReference>
<name>A0A2S5AD75_9FLAO</name>
<dbReference type="Gene3D" id="3.40.640.10">
    <property type="entry name" value="Type I PLP-dependent aspartate aminotransferase-like (Major domain)"/>
    <property type="match status" value="2"/>
</dbReference>
<comment type="caution">
    <text evidence="6">The sequence shown here is derived from an EMBL/GenBank/DDBJ whole genome shotgun (WGS) entry which is preliminary data.</text>
</comment>
<dbReference type="GO" id="GO:0008483">
    <property type="term" value="F:transaminase activity"/>
    <property type="evidence" value="ECO:0007669"/>
    <property type="project" value="UniProtKB-KW"/>
</dbReference>
<dbReference type="Proteomes" id="UP000237310">
    <property type="component" value="Unassembled WGS sequence"/>
</dbReference>
<proteinExistence type="inferred from homology"/>
<organism evidence="6 7">
    <name type="scientific">Flavobacterium alvei</name>
    <dbReference type="NCBI Taxonomy" id="2080416"/>
    <lineage>
        <taxon>Bacteria</taxon>
        <taxon>Pseudomonadati</taxon>
        <taxon>Bacteroidota</taxon>
        <taxon>Flavobacteriia</taxon>
        <taxon>Flavobacteriales</taxon>
        <taxon>Flavobacteriaceae</taxon>
        <taxon>Flavobacterium</taxon>
    </lineage>
</organism>
<dbReference type="SUPFAM" id="SSF53383">
    <property type="entry name" value="PLP-dependent transferases"/>
    <property type="match status" value="1"/>
</dbReference>
<keyword evidence="7" id="KW-1185">Reference proteome</keyword>
<dbReference type="OrthoDB" id="846426at2"/>
<evidence type="ECO:0000313" key="6">
    <source>
        <dbReference type="EMBL" id="POY40530.1"/>
    </source>
</evidence>
<evidence type="ECO:0000256" key="4">
    <source>
        <dbReference type="ARBA" id="ARBA00022898"/>
    </source>
</evidence>
<dbReference type="AlphaFoldDB" id="A0A2S5AD75"/>
<dbReference type="InterPro" id="IPR015422">
    <property type="entry name" value="PyrdxlP-dep_Trfase_small"/>
</dbReference>
<keyword evidence="3 6" id="KW-0808">Transferase</keyword>
<evidence type="ECO:0000256" key="1">
    <source>
        <dbReference type="ARBA" id="ARBA00001933"/>
    </source>
</evidence>
<dbReference type="PANTHER" id="PTHR13693:SF77">
    <property type="entry name" value="8-AMINO-7-OXONONANOATE SYNTHASE"/>
    <property type="match status" value="1"/>
</dbReference>
<evidence type="ECO:0000256" key="3">
    <source>
        <dbReference type="ARBA" id="ARBA00022679"/>
    </source>
</evidence>
<keyword evidence="4" id="KW-0663">Pyridoxal phosphate</keyword>
<gene>
    <name evidence="6" type="ORF">C3L50_03240</name>
</gene>
<dbReference type="InterPro" id="IPR015424">
    <property type="entry name" value="PyrdxlP-dep_Trfase"/>
</dbReference>
<sequence>MIVNEFPDRLITIDGVEYLYFGGTNFLGIATNPDFQNILFESIKKWGSSYGSSRNSNIKLSIYETAEKLLAKKTNSQATLTVSSGMLAGKLVVDYLSKTTDAMFHFPDAHPALQNPPSFPILINGELNPKIFDKNTSKIAVLTDAIPSQYVTPIDLSILLSIPKEKRIELVIDESNSFGILGNEWLNVIKRENINFIKVASLGKAMGISGGFIAGNQSFISEMRNQASFIGASGMNPAFLETYCNAQEIYHLQKQKLEHNLQYIDTHFKNRTKFTFHPSYPIIYFDDELISKNLFDNKIITTSFKYTNASGKLNRIVITSNHIVTDLDQLIAQLY</sequence>
<dbReference type="GO" id="GO:0030170">
    <property type="term" value="F:pyridoxal phosphate binding"/>
    <property type="evidence" value="ECO:0007669"/>
    <property type="project" value="InterPro"/>
</dbReference>
<comment type="similarity">
    <text evidence="2">Belongs to the class-II pyridoxal-phosphate-dependent aminotransferase family. BioF subfamily.</text>
</comment>
<dbReference type="PANTHER" id="PTHR13693">
    <property type="entry name" value="CLASS II AMINOTRANSFERASE/8-AMINO-7-OXONONANOATE SYNTHASE"/>
    <property type="match status" value="1"/>
</dbReference>
<dbReference type="InterPro" id="IPR050087">
    <property type="entry name" value="AON_synthase_class-II"/>
</dbReference>
<evidence type="ECO:0000256" key="2">
    <source>
        <dbReference type="ARBA" id="ARBA00010008"/>
    </source>
</evidence>
<feature type="domain" description="Aminotransferase class I/classII large" evidence="5">
    <location>
        <begin position="152"/>
        <end position="332"/>
    </location>
</feature>
<accession>A0A2S5AD75</accession>
<dbReference type="Pfam" id="PF00155">
    <property type="entry name" value="Aminotran_1_2"/>
    <property type="match status" value="1"/>
</dbReference>
<evidence type="ECO:0000259" key="5">
    <source>
        <dbReference type="Pfam" id="PF00155"/>
    </source>
</evidence>
<dbReference type="EMBL" id="PQVG01000002">
    <property type="protein sequence ID" value="POY40530.1"/>
    <property type="molecule type" value="Genomic_DNA"/>
</dbReference>